<keyword evidence="2" id="KW-1185">Reference proteome</keyword>
<dbReference type="Proteomes" id="UP001302274">
    <property type="component" value="Unassembled WGS sequence"/>
</dbReference>
<proteinExistence type="predicted"/>
<dbReference type="SUPFAM" id="SSF53756">
    <property type="entry name" value="UDP-Glycosyltransferase/glycogen phosphorylase"/>
    <property type="match status" value="1"/>
</dbReference>
<organism evidence="1 2">
    <name type="scientific">Bacteriovorax antarcticus</name>
    <dbReference type="NCBI Taxonomy" id="3088717"/>
    <lineage>
        <taxon>Bacteria</taxon>
        <taxon>Pseudomonadati</taxon>
        <taxon>Bdellovibrionota</taxon>
        <taxon>Bacteriovoracia</taxon>
        <taxon>Bacteriovoracales</taxon>
        <taxon>Bacteriovoracaceae</taxon>
        <taxon>Bacteriovorax</taxon>
    </lineage>
</organism>
<name>A0ABU5VUT1_9BACT</name>
<evidence type="ECO:0000313" key="2">
    <source>
        <dbReference type="Proteomes" id="UP001302274"/>
    </source>
</evidence>
<protein>
    <submittedName>
        <fullName evidence="1">Uncharacterized protein</fullName>
    </submittedName>
</protein>
<sequence length="347" mass="39433">MDFKSHHQFITIYEHNNEIRCIKARLSNEQFSYSGFITFSKTINFWVLKQFLGHIGFSFRLFRLAAKLIQKNGILIGTRQSQFLFFYSLTGKITKQASVPLIISTESNPNVIGIALAAQKHGHKIIYINHGFLDSDLGLFFHNQVVAQGDALIDRIKPFISSHPLISNVGAYYPVQALKIPVPKIQVVGIVLSLNPVESKIINLIKQIGSIHPEVRIEIRPHPNLIFSSDLTQNLRANSKISVLAPTDWLNFHTDWDLAIAGNTSAHIDLIAKGIPCIGMSIDQNPEDIYGFYKDQFILKTDYHNNIHQDLNDFYNNEEWHQKKLTYLPSLGATIQVDTKSLERKDL</sequence>
<dbReference type="RefSeq" id="WP_323576576.1">
    <property type="nucleotide sequence ID" value="NZ_JAYGJQ010000002.1"/>
</dbReference>
<dbReference type="EMBL" id="JAYGJQ010000002">
    <property type="protein sequence ID" value="MEA9356712.1"/>
    <property type="molecule type" value="Genomic_DNA"/>
</dbReference>
<evidence type="ECO:0000313" key="1">
    <source>
        <dbReference type="EMBL" id="MEA9356712.1"/>
    </source>
</evidence>
<reference evidence="1 2" key="1">
    <citation type="submission" date="2023-11" db="EMBL/GenBank/DDBJ databases">
        <title>A Novel Polar Bacteriovorax (B. antarcticus) Isolated from the Biocrust in Antarctica.</title>
        <authorList>
            <person name="Mun W."/>
            <person name="Choi S.Y."/>
            <person name="Mitchell R.J."/>
        </authorList>
    </citation>
    <scope>NUCLEOTIDE SEQUENCE [LARGE SCALE GENOMIC DNA]</scope>
    <source>
        <strain evidence="1 2">PP10</strain>
    </source>
</reference>
<gene>
    <name evidence="1" type="ORF">SHI21_10875</name>
</gene>
<comment type="caution">
    <text evidence="1">The sequence shown here is derived from an EMBL/GenBank/DDBJ whole genome shotgun (WGS) entry which is preliminary data.</text>
</comment>
<accession>A0ABU5VUT1</accession>